<dbReference type="CDD" id="cd02440">
    <property type="entry name" value="AdoMet_MTases"/>
    <property type="match status" value="1"/>
</dbReference>
<keyword evidence="2" id="KW-0489">Methyltransferase</keyword>
<keyword evidence="3" id="KW-1185">Reference proteome</keyword>
<dbReference type="InterPro" id="IPR041698">
    <property type="entry name" value="Methyltransf_25"/>
</dbReference>
<comment type="caution">
    <text evidence="2">The sequence shown here is derived from an EMBL/GenBank/DDBJ whole genome shotgun (WGS) entry which is preliminary data.</text>
</comment>
<dbReference type="Pfam" id="PF13649">
    <property type="entry name" value="Methyltransf_25"/>
    <property type="match status" value="1"/>
</dbReference>
<dbReference type="EMBL" id="POTW01000003">
    <property type="protein sequence ID" value="PZF86220.1"/>
    <property type="molecule type" value="Genomic_DNA"/>
</dbReference>
<dbReference type="PANTHER" id="PTHR42912">
    <property type="entry name" value="METHYLTRANSFERASE"/>
    <property type="match status" value="1"/>
</dbReference>
<accession>A0A2W2BLJ7</accession>
<feature type="domain" description="Methyltransferase" evidence="1">
    <location>
        <begin position="51"/>
        <end position="141"/>
    </location>
</feature>
<dbReference type="InterPro" id="IPR029063">
    <property type="entry name" value="SAM-dependent_MTases_sf"/>
</dbReference>
<gene>
    <name evidence="2" type="ORF">C1I92_01595</name>
</gene>
<dbReference type="AlphaFoldDB" id="A0A2W2BLJ7"/>
<name>A0A2W2BLJ7_9ACTN</name>
<dbReference type="RefSeq" id="WP_111252912.1">
    <property type="nucleotide sequence ID" value="NZ_POTW01000003.1"/>
</dbReference>
<sequence length="232" mass="24483">MIEPDFVTATRAAYDTVAASYAEQLRDHLAGEPFDRAMLDAFASLAGAGAVLEVGCGPGRITGYLHQLGLDVAGIDLSPAMIDVARAAHPGIRFTVGSMASLDVPDGGLAGLVAWYSIIHTPPELLPAVFAEFRRVLAPVGGRLLLAFQVGDERVRIEQAYGHSFPAVDAYRLPPNLIADLLVDAGFAIEARLVRAPRPPEERPQAYLMATVADDAAAAVAAVAAEKEEAVR</sequence>
<dbReference type="GO" id="GO:0032259">
    <property type="term" value="P:methylation"/>
    <property type="evidence" value="ECO:0007669"/>
    <property type="project" value="UniProtKB-KW"/>
</dbReference>
<evidence type="ECO:0000313" key="2">
    <source>
        <dbReference type="EMBL" id="PZF86220.1"/>
    </source>
</evidence>
<dbReference type="Proteomes" id="UP000248764">
    <property type="component" value="Unassembled WGS sequence"/>
</dbReference>
<proteinExistence type="predicted"/>
<protein>
    <submittedName>
        <fullName evidence="2">SAM-dependent methyltransferase</fullName>
    </submittedName>
</protein>
<organism evidence="2 3">
    <name type="scientific">Jiangella anatolica</name>
    <dbReference type="NCBI Taxonomy" id="2670374"/>
    <lineage>
        <taxon>Bacteria</taxon>
        <taxon>Bacillati</taxon>
        <taxon>Actinomycetota</taxon>
        <taxon>Actinomycetes</taxon>
        <taxon>Jiangellales</taxon>
        <taxon>Jiangellaceae</taxon>
        <taxon>Jiangella</taxon>
    </lineage>
</organism>
<evidence type="ECO:0000313" key="3">
    <source>
        <dbReference type="Proteomes" id="UP000248764"/>
    </source>
</evidence>
<dbReference type="InterPro" id="IPR050508">
    <property type="entry name" value="Methyltransf_Superfamily"/>
</dbReference>
<evidence type="ECO:0000259" key="1">
    <source>
        <dbReference type="Pfam" id="PF13649"/>
    </source>
</evidence>
<dbReference type="Gene3D" id="3.40.50.150">
    <property type="entry name" value="Vaccinia Virus protein VP39"/>
    <property type="match status" value="1"/>
</dbReference>
<keyword evidence="2" id="KW-0808">Transferase</keyword>
<dbReference type="GO" id="GO:0008168">
    <property type="term" value="F:methyltransferase activity"/>
    <property type="evidence" value="ECO:0007669"/>
    <property type="project" value="UniProtKB-KW"/>
</dbReference>
<dbReference type="SUPFAM" id="SSF53335">
    <property type="entry name" value="S-adenosyl-L-methionine-dependent methyltransferases"/>
    <property type="match status" value="1"/>
</dbReference>
<reference evidence="2 3" key="1">
    <citation type="submission" date="2018-01" db="EMBL/GenBank/DDBJ databases">
        <title>Draft genome sequence of Jiangella sp. GTF31.</title>
        <authorList>
            <person name="Sahin N."/>
            <person name="Ay H."/>
            <person name="Saygin H."/>
        </authorList>
    </citation>
    <scope>NUCLEOTIDE SEQUENCE [LARGE SCALE GENOMIC DNA]</scope>
    <source>
        <strain evidence="2 3">GTF31</strain>
    </source>
</reference>